<feature type="transmembrane region" description="Helical" evidence="1">
    <location>
        <begin position="67"/>
        <end position="86"/>
    </location>
</feature>
<dbReference type="Proteomes" id="UP000229056">
    <property type="component" value="Unassembled WGS sequence"/>
</dbReference>
<gene>
    <name evidence="2" type="ORF">COT80_04365</name>
</gene>
<keyword evidence="1" id="KW-0812">Transmembrane</keyword>
<feature type="transmembrane region" description="Helical" evidence="1">
    <location>
        <begin position="93"/>
        <end position="115"/>
    </location>
</feature>
<comment type="caution">
    <text evidence="2">The sequence shown here is derived from an EMBL/GenBank/DDBJ whole genome shotgun (WGS) entry which is preliminary data.</text>
</comment>
<dbReference type="AlphaFoldDB" id="A0A2H0W3N3"/>
<evidence type="ECO:0000256" key="1">
    <source>
        <dbReference type="SAM" id="Phobius"/>
    </source>
</evidence>
<keyword evidence="1" id="KW-1133">Transmembrane helix</keyword>
<dbReference type="EMBL" id="PEZY01000012">
    <property type="protein sequence ID" value="PIS05973.1"/>
    <property type="molecule type" value="Genomic_DNA"/>
</dbReference>
<reference evidence="3" key="1">
    <citation type="submission" date="2017-09" db="EMBL/GenBank/DDBJ databases">
        <title>Depth-based differentiation of microbial function through sediment-hosted aquifers and enrichment of novel symbionts in the deep terrestrial subsurface.</title>
        <authorList>
            <person name="Probst A.J."/>
            <person name="Ladd B."/>
            <person name="Jarett J.K."/>
            <person name="Geller-Mcgrath D.E."/>
            <person name="Sieber C.M.K."/>
            <person name="Emerson J.B."/>
            <person name="Anantharaman K."/>
            <person name="Thomas B.C."/>
            <person name="Malmstrom R."/>
            <person name="Stieglmeier M."/>
            <person name="Klingl A."/>
            <person name="Woyke T."/>
            <person name="Ryan C.M."/>
            <person name="Banfield J.F."/>
        </authorList>
    </citation>
    <scope>NUCLEOTIDE SEQUENCE [LARGE SCALE GENOMIC DNA]</scope>
</reference>
<proteinExistence type="predicted"/>
<feature type="transmembrane region" description="Helical" evidence="1">
    <location>
        <begin position="127"/>
        <end position="149"/>
    </location>
</feature>
<organism evidence="2 3">
    <name type="scientific">Candidatus Buchananbacteria bacterium CG10_big_fil_rev_8_21_14_0_10_33_19</name>
    <dbReference type="NCBI Taxonomy" id="1974525"/>
    <lineage>
        <taxon>Bacteria</taxon>
        <taxon>Candidatus Buchananiibacteriota</taxon>
    </lineage>
</organism>
<feature type="transmembrane region" description="Helical" evidence="1">
    <location>
        <begin position="39"/>
        <end position="61"/>
    </location>
</feature>
<evidence type="ECO:0000313" key="2">
    <source>
        <dbReference type="EMBL" id="PIS05973.1"/>
    </source>
</evidence>
<evidence type="ECO:0000313" key="3">
    <source>
        <dbReference type="Proteomes" id="UP000229056"/>
    </source>
</evidence>
<accession>A0A2H0W3N3</accession>
<sequence>MRQENNNDFIKSIDEFNENKSDNKSMINKLINKCVQNPILITGEVFLLSSTIIALSVFIQFLMPLDFIFLVVPYAMVILLLFMARLNFFTKKYFIIIISIFILSLLLVIIAISLVDDGFGKLAIFGYGFFIIAFINFLIGLSLLITDILKNKK</sequence>
<keyword evidence="1" id="KW-0472">Membrane</keyword>
<name>A0A2H0W3N3_9BACT</name>
<protein>
    <submittedName>
        <fullName evidence="2">Uncharacterized protein</fullName>
    </submittedName>
</protein>